<keyword evidence="1" id="KW-0560">Oxidoreductase</keyword>
<gene>
    <name evidence="3" type="ordered locus">Strop_2630</name>
</gene>
<dbReference type="eggNOG" id="COG0604">
    <property type="taxonomic scope" value="Bacteria"/>
</dbReference>
<sequence>MRAVWITKAGGPEVLAVRETPDPQPDRGEVRIAVRACGLNFAEVMARQGLYPDAPKPPSVVGYEVAGVVDTVGAEVTGLEVGQRVLALVRFGGHADTVCVPAARVLPMPDGLDFIEGAAIPVNYLTAYHMLFRVANLRPEARVLVHMAAGGVGTAVLQLCRTVPGVVTFGTASAAKHDVLREEGCTHPIDYRTEDYVTRVRELTGGEGLDLVLDSLGGRDWKRGMSLLRPVGQLIAYGFANLSTGERRSIRRLVGQLTGVPLLTPYGMMDRNHTVSGVNLGHLWERTDLLREELTAILNLWRDGAIKPRIDQVYPFEEAAAAHRRIGERRNVGKVVLVP</sequence>
<dbReference type="RefSeq" id="WP_012013855.1">
    <property type="nucleotide sequence ID" value="NC_009380.1"/>
</dbReference>
<feature type="domain" description="Enoyl reductase (ER)" evidence="2">
    <location>
        <begin position="10"/>
        <end position="337"/>
    </location>
</feature>
<dbReference type="STRING" id="369723.Strop_2630"/>
<dbReference type="KEGG" id="stp:Strop_2630"/>
<dbReference type="SMART" id="SM00829">
    <property type="entry name" value="PKS_ER"/>
    <property type="match status" value="1"/>
</dbReference>
<dbReference type="InterPro" id="IPR011032">
    <property type="entry name" value="GroES-like_sf"/>
</dbReference>
<dbReference type="InterPro" id="IPR020843">
    <property type="entry name" value="ER"/>
</dbReference>
<dbReference type="SUPFAM" id="SSF51735">
    <property type="entry name" value="NAD(P)-binding Rossmann-fold domains"/>
    <property type="match status" value="1"/>
</dbReference>
<evidence type="ECO:0000313" key="4">
    <source>
        <dbReference type="Proteomes" id="UP000000235"/>
    </source>
</evidence>
<accession>A4X874</accession>
<evidence type="ECO:0000256" key="1">
    <source>
        <dbReference type="ARBA" id="ARBA00023002"/>
    </source>
</evidence>
<protein>
    <submittedName>
        <fullName evidence="3">Alcohol dehydrogenase, zinc-binding domain protein</fullName>
    </submittedName>
</protein>
<dbReference type="PANTHER" id="PTHR44054:SF1">
    <property type="entry name" value="SYNAPTIC VESICLE MEMBRANE PROTEIN VAT-1 HOMOLOG"/>
    <property type="match status" value="1"/>
</dbReference>
<keyword evidence="4" id="KW-1185">Reference proteome</keyword>
<dbReference type="EMBL" id="CP000667">
    <property type="protein sequence ID" value="ABP55074.1"/>
    <property type="molecule type" value="Genomic_DNA"/>
</dbReference>
<dbReference type="GO" id="GO:0016491">
    <property type="term" value="F:oxidoreductase activity"/>
    <property type="evidence" value="ECO:0007669"/>
    <property type="project" value="UniProtKB-KW"/>
</dbReference>
<dbReference type="Gene3D" id="3.40.50.720">
    <property type="entry name" value="NAD(P)-binding Rossmann-like Domain"/>
    <property type="match status" value="1"/>
</dbReference>
<dbReference type="Pfam" id="PF08240">
    <property type="entry name" value="ADH_N"/>
    <property type="match status" value="1"/>
</dbReference>
<reference evidence="4" key="1">
    <citation type="journal article" date="2007" name="Proc. Natl. Acad. Sci. U.S.A.">
        <title>Genome sequencing reveals complex secondary metabolome in the marine actinomycete Salinispora tropica.</title>
        <authorList>
            <person name="Udwary D.W."/>
            <person name="Zeigler L."/>
            <person name="Asolkar R.N."/>
            <person name="Singan V."/>
            <person name="Lapidus A."/>
            <person name="Fenical W."/>
            <person name="Jensen P.R."/>
            <person name="Moore B.S."/>
        </authorList>
    </citation>
    <scope>NUCLEOTIDE SEQUENCE [LARGE SCALE GENOMIC DNA]</scope>
    <source>
        <strain evidence="4">ATCC BAA-916 / DSM 44818 / CNB-440</strain>
    </source>
</reference>
<proteinExistence type="predicted"/>
<dbReference type="InterPro" id="IPR052100">
    <property type="entry name" value="SV-ATPase_mito-regulator"/>
</dbReference>
<dbReference type="PANTHER" id="PTHR44054">
    <property type="entry name" value="SYNAPTIC VESICLE MEMBRANE PROTEIN VAT-1 HOMOLOG-LIKE"/>
    <property type="match status" value="1"/>
</dbReference>
<dbReference type="InterPro" id="IPR013154">
    <property type="entry name" value="ADH-like_N"/>
</dbReference>
<dbReference type="CDD" id="cd08275">
    <property type="entry name" value="MDR3"/>
    <property type="match status" value="1"/>
</dbReference>
<organism evidence="3 4">
    <name type="scientific">Salinispora tropica (strain ATCC BAA-916 / DSM 44818 / JCM 13857 / NBRC 105044 / CNB-440)</name>
    <dbReference type="NCBI Taxonomy" id="369723"/>
    <lineage>
        <taxon>Bacteria</taxon>
        <taxon>Bacillati</taxon>
        <taxon>Actinomycetota</taxon>
        <taxon>Actinomycetes</taxon>
        <taxon>Micromonosporales</taxon>
        <taxon>Micromonosporaceae</taxon>
        <taxon>Salinispora</taxon>
    </lineage>
</organism>
<evidence type="ECO:0000259" key="2">
    <source>
        <dbReference type="SMART" id="SM00829"/>
    </source>
</evidence>
<evidence type="ECO:0000313" key="3">
    <source>
        <dbReference type="EMBL" id="ABP55074.1"/>
    </source>
</evidence>
<dbReference type="InterPro" id="IPR036291">
    <property type="entry name" value="NAD(P)-bd_dom_sf"/>
</dbReference>
<dbReference type="HOGENOM" id="CLU_026673_3_1_11"/>
<dbReference type="Proteomes" id="UP000000235">
    <property type="component" value="Chromosome"/>
</dbReference>
<dbReference type="Pfam" id="PF13602">
    <property type="entry name" value="ADH_zinc_N_2"/>
    <property type="match status" value="1"/>
</dbReference>
<dbReference type="AlphaFoldDB" id="A4X874"/>
<dbReference type="PATRIC" id="fig|369723.5.peg.2707"/>
<dbReference type="SUPFAM" id="SSF50129">
    <property type="entry name" value="GroES-like"/>
    <property type="match status" value="1"/>
</dbReference>
<name>A4X874_SALTO</name>
<dbReference type="Gene3D" id="3.90.180.10">
    <property type="entry name" value="Medium-chain alcohol dehydrogenases, catalytic domain"/>
    <property type="match status" value="1"/>
</dbReference>